<keyword evidence="3" id="KW-1185">Reference proteome</keyword>
<dbReference type="Gene3D" id="1.10.1220.10">
    <property type="entry name" value="Met repressor-like"/>
    <property type="match status" value="1"/>
</dbReference>
<dbReference type="AlphaFoldDB" id="A0A1D7VMU5"/>
<feature type="domain" description="Ribbon-helix-helix protein CopG" evidence="1">
    <location>
        <begin position="8"/>
        <end position="47"/>
    </location>
</feature>
<protein>
    <submittedName>
        <fullName evidence="2">DNA-binding protein</fullName>
    </submittedName>
</protein>
<name>A0A1D7VMU5_9ACTN</name>
<gene>
    <name evidence="2" type="ORF">SL103_19225</name>
</gene>
<dbReference type="InterPro" id="IPR013321">
    <property type="entry name" value="Arc_rbn_hlx_hlx"/>
</dbReference>
<dbReference type="OrthoDB" id="9033039at2"/>
<dbReference type="Proteomes" id="UP000094094">
    <property type="component" value="Chromosome"/>
</dbReference>
<accession>A0A1D7VMU5</accession>
<keyword evidence="2" id="KW-0238">DNA-binding</keyword>
<dbReference type="EMBL" id="CP017157">
    <property type="protein sequence ID" value="AOP48075.1"/>
    <property type="molecule type" value="Genomic_DNA"/>
</dbReference>
<dbReference type="RefSeq" id="WP_069570211.1">
    <property type="nucleotide sequence ID" value="NZ_CP017157.1"/>
</dbReference>
<dbReference type="SUPFAM" id="SSF47598">
    <property type="entry name" value="Ribbon-helix-helix"/>
    <property type="match status" value="1"/>
</dbReference>
<dbReference type="GO" id="GO:0003677">
    <property type="term" value="F:DNA binding"/>
    <property type="evidence" value="ECO:0007669"/>
    <property type="project" value="UniProtKB-KW"/>
</dbReference>
<dbReference type="GO" id="GO:0006355">
    <property type="term" value="P:regulation of DNA-templated transcription"/>
    <property type="evidence" value="ECO:0007669"/>
    <property type="project" value="InterPro"/>
</dbReference>
<dbReference type="InterPro" id="IPR002145">
    <property type="entry name" value="CopG"/>
</dbReference>
<evidence type="ECO:0000259" key="1">
    <source>
        <dbReference type="Pfam" id="PF01402"/>
    </source>
</evidence>
<dbReference type="InterPro" id="IPR010985">
    <property type="entry name" value="Ribbon_hlx_hlx"/>
</dbReference>
<sequence length="59" mass="6690">MPAERPVKQFNVYLPVDLIREVKHHAVDAERSLSAIVETALTEYLRRVATAAEESTHDD</sequence>
<reference evidence="2 3" key="1">
    <citation type="submission" date="2016-09" db="EMBL/GenBank/DDBJ databases">
        <title>Complete genome sequencing of Streptomyces lydicus 103 and metabolic pathways analysis of antibiotic biosynthesis.</title>
        <authorList>
            <person name="Jia N."/>
            <person name="Ding M.-Z."/>
            <person name="Gao F."/>
            <person name="Yuan Y.-J."/>
        </authorList>
    </citation>
    <scope>NUCLEOTIDE SEQUENCE [LARGE SCALE GENOMIC DNA]</scope>
    <source>
        <strain evidence="2 3">103</strain>
    </source>
</reference>
<evidence type="ECO:0000313" key="2">
    <source>
        <dbReference type="EMBL" id="AOP48075.1"/>
    </source>
</evidence>
<evidence type="ECO:0000313" key="3">
    <source>
        <dbReference type="Proteomes" id="UP000094094"/>
    </source>
</evidence>
<dbReference type="KEGG" id="slc:SL103_19225"/>
<organism evidence="2 3">
    <name type="scientific">Streptomyces lydicus</name>
    <dbReference type="NCBI Taxonomy" id="47763"/>
    <lineage>
        <taxon>Bacteria</taxon>
        <taxon>Bacillati</taxon>
        <taxon>Actinomycetota</taxon>
        <taxon>Actinomycetes</taxon>
        <taxon>Kitasatosporales</taxon>
        <taxon>Streptomycetaceae</taxon>
        <taxon>Streptomyces</taxon>
    </lineage>
</organism>
<proteinExistence type="predicted"/>
<dbReference type="Pfam" id="PF01402">
    <property type="entry name" value="RHH_1"/>
    <property type="match status" value="1"/>
</dbReference>